<dbReference type="InterPro" id="IPR014729">
    <property type="entry name" value="Rossmann-like_a/b/a_fold"/>
</dbReference>
<gene>
    <name evidence="2" type="ORF">R54876_GBNLAHCA_00787</name>
</gene>
<dbReference type="EMBL" id="CAWVOH010000001">
    <property type="protein sequence ID" value="CAK8054225.1"/>
    <property type="molecule type" value="Genomic_DNA"/>
</dbReference>
<comment type="caution">
    <text evidence="2">The sequence shown here is derived from an EMBL/GenBank/DDBJ whole genome shotgun (WGS) entry which is preliminary data.</text>
</comment>
<dbReference type="Pfam" id="PF13521">
    <property type="entry name" value="AAA_28"/>
    <property type="match status" value="1"/>
</dbReference>
<accession>A0ABP0ER28</accession>
<dbReference type="InterPro" id="IPR016429">
    <property type="entry name" value="NAD_NadR"/>
</dbReference>
<feature type="domain" description="NadR/Ttd14 AAA" evidence="1">
    <location>
        <begin position="181"/>
        <end position="336"/>
    </location>
</feature>
<sequence length="378" mass="43053">MVKENLVKESLKGKRIGVFFGTLAPMHIGHQAEIYKAAALNDGVVVIASGYTGDRGDQIGLPVEKRFRYLREAFNDEPAIKVDYINEDNIPEMPNGWHEWTELLVKTIKRNIVDPDAHITLYTGEEDYKEKLEELLADQGNFSVSLMDRTILKVSATEIRKDPLKNWDYINRVFRRHFAKKITVMGAPGTGKSTLVRRLARTSNSPFSIEFFRQYQEESNVRDNELGLKDYMRIIQGQYDANSSEINSPANNGLTIFDSDAMMTMARAQMFLSMEENAQLQALFDNTISEEEIDLILIIPPLTSLSQATGADFSHVDPDERLLFHKKLLEILGHYGFMDRAVILDDEGDKTDFGGYYARYMQALDAIQERIGINLKHI</sequence>
<name>A0ABP0ER28_9LACO</name>
<dbReference type="InterPro" id="IPR027417">
    <property type="entry name" value="P-loop_NTPase"/>
</dbReference>
<keyword evidence="2" id="KW-0808">Transferase</keyword>
<dbReference type="PANTHER" id="PTHR37512">
    <property type="entry name" value="TRIFUNCTIONAL NAD BIOSYNTHESIS/REGULATOR PROTEIN NADR"/>
    <property type="match status" value="1"/>
</dbReference>
<dbReference type="GO" id="GO:0016301">
    <property type="term" value="F:kinase activity"/>
    <property type="evidence" value="ECO:0007669"/>
    <property type="project" value="UniProtKB-KW"/>
</dbReference>
<keyword evidence="2" id="KW-0418">Kinase</keyword>
<dbReference type="Gene3D" id="3.40.50.300">
    <property type="entry name" value="P-loop containing nucleotide triphosphate hydrolases"/>
    <property type="match status" value="1"/>
</dbReference>
<dbReference type="PIRSF" id="PIRSF004776">
    <property type="entry name" value="NadR_NMNAT/RNK"/>
    <property type="match status" value="1"/>
</dbReference>
<dbReference type="SUPFAM" id="SSF52374">
    <property type="entry name" value="Nucleotidylyl transferase"/>
    <property type="match status" value="1"/>
</dbReference>
<protein>
    <submittedName>
        <fullName evidence="2">Nicotinamide riboside kinase (NadR3)</fullName>
    </submittedName>
</protein>
<evidence type="ECO:0000313" key="2">
    <source>
        <dbReference type="EMBL" id="CAK8054225.1"/>
    </source>
</evidence>
<dbReference type="InterPro" id="IPR052735">
    <property type="entry name" value="NAD_biosynth-regulator"/>
</dbReference>
<evidence type="ECO:0000313" key="3">
    <source>
        <dbReference type="Proteomes" id="UP001314241"/>
    </source>
</evidence>
<dbReference type="InterPro" id="IPR038727">
    <property type="entry name" value="NadR/Ttd14_AAA_dom"/>
</dbReference>
<organism evidence="2 3">
    <name type="scientific">Eupransor demetentiae</name>
    <dbReference type="NCBI Taxonomy" id="3109584"/>
    <lineage>
        <taxon>Bacteria</taxon>
        <taxon>Bacillati</taxon>
        <taxon>Bacillota</taxon>
        <taxon>Bacilli</taxon>
        <taxon>Lactobacillales</taxon>
        <taxon>Lactobacillaceae</taxon>
        <taxon>Eupransor</taxon>
    </lineage>
</organism>
<dbReference type="RefSeq" id="WP_349641761.1">
    <property type="nucleotide sequence ID" value="NZ_CAWVOH010000001.1"/>
</dbReference>
<dbReference type="Proteomes" id="UP001314241">
    <property type="component" value="Unassembled WGS sequence"/>
</dbReference>
<keyword evidence="3" id="KW-1185">Reference proteome</keyword>
<evidence type="ECO:0000259" key="1">
    <source>
        <dbReference type="Pfam" id="PF13521"/>
    </source>
</evidence>
<dbReference type="SUPFAM" id="SSF52540">
    <property type="entry name" value="P-loop containing nucleoside triphosphate hydrolases"/>
    <property type="match status" value="1"/>
</dbReference>
<dbReference type="Gene3D" id="3.40.50.620">
    <property type="entry name" value="HUPs"/>
    <property type="match status" value="1"/>
</dbReference>
<proteinExistence type="predicted"/>
<dbReference type="PANTHER" id="PTHR37512:SF1">
    <property type="entry name" value="NADR_TTD14 AAA DOMAIN-CONTAINING PROTEIN"/>
    <property type="match status" value="1"/>
</dbReference>
<reference evidence="2 3" key="1">
    <citation type="submission" date="2024-01" db="EMBL/GenBank/DDBJ databases">
        <authorList>
            <person name="Botero Cardona J."/>
        </authorList>
    </citation>
    <scope>NUCLEOTIDE SEQUENCE [LARGE SCALE GENOMIC DNA]</scope>
    <source>
        <strain evidence="2 3">LMG 33000</strain>
    </source>
</reference>